<evidence type="ECO:0000313" key="4">
    <source>
        <dbReference type="Proteomes" id="UP000299102"/>
    </source>
</evidence>
<comment type="caution">
    <text evidence="3">The sequence shown here is derived from an EMBL/GenBank/DDBJ whole genome shotgun (WGS) entry which is preliminary data.</text>
</comment>
<feature type="compositionally biased region" description="Basic and acidic residues" evidence="1">
    <location>
        <begin position="101"/>
        <end position="113"/>
    </location>
</feature>
<dbReference type="GO" id="GO:0031428">
    <property type="term" value="C:box C/D methylation guide snoRNP complex"/>
    <property type="evidence" value="ECO:0007669"/>
    <property type="project" value="InterPro"/>
</dbReference>
<dbReference type="PANTHER" id="PTHR10894:SF1">
    <property type="entry name" value="NUCLEOLAR PROTEIN 58"/>
    <property type="match status" value="1"/>
</dbReference>
<evidence type="ECO:0000256" key="1">
    <source>
        <dbReference type="SAM" id="MobiDB-lite"/>
    </source>
</evidence>
<dbReference type="OrthoDB" id="6780543at2759"/>
<feature type="domain" description="Nucleolar protein 58/56 N-terminal" evidence="2">
    <location>
        <begin position="2"/>
        <end position="66"/>
    </location>
</feature>
<feature type="region of interest" description="Disordered" evidence="1">
    <location>
        <begin position="101"/>
        <end position="121"/>
    </location>
</feature>
<protein>
    <submittedName>
        <fullName evidence="3">Nucleolar protein 58</fullName>
    </submittedName>
</protein>
<evidence type="ECO:0000259" key="2">
    <source>
        <dbReference type="Pfam" id="PF08156"/>
    </source>
</evidence>
<dbReference type="AlphaFoldDB" id="A0A4C1W916"/>
<keyword evidence="4" id="KW-1185">Reference proteome</keyword>
<dbReference type="InterPro" id="IPR045056">
    <property type="entry name" value="Nop56/Nop58"/>
</dbReference>
<feature type="compositionally biased region" description="Acidic residues" evidence="1">
    <location>
        <begin position="177"/>
        <end position="189"/>
    </location>
</feature>
<dbReference type="InterPro" id="IPR012974">
    <property type="entry name" value="NOP58/56_N"/>
</dbReference>
<dbReference type="GO" id="GO:0032040">
    <property type="term" value="C:small-subunit processome"/>
    <property type="evidence" value="ECO:0007669"/>
    <property type="project" value="InterPro"/>
</dbReference>
<dbReference type="Pfam" id="PF08156">
    <property type="entry name" value="NOP5NT"/>
    <property type="match status" value="1"/>
</dbReference>
<name>A0A4C1W916_EUMVA</name>
<proteinExistence type="predicted"/>
<dbReference type="Proteomes" id="UP000299102">
    <property type="component" value="Unassembled WGS sequence"/>
</dbReference>
<feature type="region of interest" description="Disordered" evidence="1">
    <location>
        <begin position="171"/>
        <end position="197"/>
    </location>
</feature>
<dbReference type="EMBL" id="BGZK01000487">
    <property type="protein sequence ID" value="GBP46635.1"/>
    <property type="molecule type" value="Genomic_DNA"/>
</dbReference>
<dbReference type="GO" id="GO:0030515">
    <property type="term" value="F:snoRNA binding"/>
    <property type="evidence" value="ECO:0007669"/>
    <property type="project" value="InterPro"/>
</dbReference>
<reference evidence="3 4" key="1">
    <citation type="journal article" date="2019" name="Commun. Biol.">
        <title>The bagworm genome reveals a unique fibroin gene that provides high tensile strength.</title>
        <authorList>
            <person name="Kono N."/>
            <person name="Nakamura H."/>
            <person name="Ohtoshi R."/>
            <person name="Tomita M."/>
            <person name="Numata K."/>
            <person name="Arakawa K."/>
        </authorList>
    </citation>
    <scope>NUCLEOTIDE SEQUENCE [LARGE SCALE GENOMIC DNA]</scope>
</reference>
<gene>
    <name evidence="3" type="primary">NOP58</name>
    <name evidence="3" type="ORF">EVAR_95097_1</name>
</gene>
<dbReference type="STRING" id="151549.A0A4C1W916"/>
<sequence>MLVLFETPAGYAIFKLLDEAKLTQIDDLYQEFNSPEGASAVVKLKNFVKFEDTTEALAATTAIIEGKISKPLKKALKKYVCKEVQDQFEVYQYGTGADNTLDKRPIKREHSPTDDAAPSKKIKLEDDGAQDFHNDPHMLDVDYSQRGCWGVDFILSERIFDYAVREKEKKKIAESTDGAEDTQEIDTIETEPTSEKRRKKRNLWIQIIVP</sequence>
<accession>A0A4C1W916</accession>
<organism evidence="3 4">
    <name type="scientific">Eumeta variegata</name>
    <name type="common">Bagworm moth</name>
    <name type="synonym">Eumeta japonica</name>
    <dbReference type="NCBI Taxonomy" id="151549"/>
    <lineage>
        <taxon>Eukaryota</taxon>
        <taxon>Metazoa</taxon>
        <taxon>Ecdysozoa</taxon>
        <taxon>Arthropoda</taxon>
        <taxon>Hexapoda</taxon>
        <taxon>Insecta</taxon>
        <taxon>Pterygota</taxon>
        <taxon>Neoptera</taxon>
        <taxon>Endopterygota</taxon>
        <taxon>Lepidoptera</taxon>
        <taxon>Glossata</taxon>
        <taxon>Ditrysia</taxon>
        <taxon>Tineoidea</taxon>
        <taxon>Psychidae</taxon>
        <taxon>Oiketicinae</taxon>
        <taxon>Eumeta</taxon>
    </lineage>
</organism>
<dbReference type="PANTHER" id="PTHR10894">
    <property type="entry name" value="NUCLEOLAR PROTEIN 5 NUCLEOLAR PROTEIN NOP5 NOP58"/>
    <property type="match status" value="1"/>
</dbReference>
<evidence type="ECO:0000313" key="3">
    <source>
        <dbReference type="EMBL" id="GBP46635.1"/>
    </source>
</evidence>